<gene>
    <name evidence="1" type="ORF">INT43_003352</name>
</gene>
<dbReference type="Proteomes" id="UP000654370">
    <property type="component" value="Unassembled WGS sequence"/>
</dbReference>
<organism evidence="1 2">
    <name type="scientific">Mortierella isabellina</name>
    <name type="common">Filamentous fungus</name>
    <name type="synonym">Umbelopsis isabellina</name>
    <dbReference type="NCBI Taxonomy" id="91625"/>
    <lineage>
        <taxon>Eukaryota</taxon>
        <taxon>Fungi</taxon>
        <taxon>Fungi incertae sedis</taxon>
        <taxon>Mucoromycota</taxon>
        <taxon>Mucoromycotina</taxon>
        <taxon>Umbelopsidomycetes</taxon>
        <taxon>Umbelopsidales</taxon>
        <taxon>Umbelopsidaceae</taxon>
        <taxon>Umbelopsis</taxon>
    </lineage>
</organism>
<comment type="caution">
    <text evidence="1">The sequence shown here is derived from an EMBL/GenBank/DDBJ whole genome shotgun (WGS) entry which is preliminary data.</text>
</comment>
<dbReference type="OrthoDB" id="10251508at2759"/>
<dbReference type="AlphaFoldDB" id="A0A8H7PRC7"/>
<keyword evidence="2" id="KW-1185">Reference proteome</keyword>
<evidence type="ECO:0008006" key="3">
    <source>
        <dbReference type="Google" id="ProtNLM"/>
    </source>
</evidence>
<accession>A0A8H7PRC7</accession>
<evidence type="ECO:0000313" key="2">
    <source>
        <dbReference type="Proteomes" id="UP000654370"/>
    </source>
</evidence>
<sequence>MFTRRVTKLSTSALCRHLWTHRTVSGSTLSACVSQGLTNLSTKPINVCVALVSRSFPSTDLASLNAEIAKHIQPHIFLGAVVDRVPCQASGGHGLSILIGQDEDVTAFALEDSVDRKKIKSVSVGRWGRVQDFNRFNFEENDLDKFGWESFKSVSTNAQAHQQLPELQNLKNSPKFAWIISDHEPYQVIESLDHQFPHAIKAGLIGTSTPFTTGTPYTMFYNGKHMAGGSIGFVSSSVPEMKTKVEFQALEKLGNPMTITRCRGNIILDLDESSATGLLLDLLNKGHNAKISKEKEFYLGTCADHGEDNASLVSVHKVTSGDPSKGNMSIDTTADFKVGQRVQFLHRMDVDESAVIPSAGSPDQKQIICSVTDKDGTIEFSKSLKQDIESMIPAVFGGSSENGALVGLPNQPTYVFDAPYSHYVISTK</sequence>
<protein>
    <recommendedName>
        <fullName evidence="3">FIST domain-containing protein</fullName>
    </recommendedName>
</protein>
<reference evidence="1" key="1">
    <citation type="submission" date="2020-12" db="EMBL/GenBank/DDBJ databases">
        <title>Metabolic potential, ecology and presence of endohyphal bacteria is reflected in genomic diversity of Mucoromycotina.</title>
        <authorList>
            <person name="Muszewska A."/>
            <person name="Okrasinska A."/>
            <person name="Steczkiewicz K."/>
            <person name="Drgas O."/>
            <person name="Orlowska M."/>
            <person name="Perlinska-Lenart U."/>
            <person name="Aleksandrzak-Piekarczyk T."/>
            <person name="Szatraj K."/>
            <person name="Zielenkiewicz U."/>
            <person name="Pilsyk S."/>
            <person name="Malc E."/>
            <person name="Mieczkowski P."/>
            <person name="Kruszewska J.S."/>
            <person name="Biernat P."/>
            <person name="Pawlowska J."/>
        </authorList>
    </citation>
    <scope>NUCLEOTIDE SEQUENCE</scope>
    <source>
        <strain evidence="1">WA0000067209</strain>
    </source>
</reference>
<proteinExistence type="predicted"/>
<evidence type="ECO:0000313" key="1">
    <source>
        <dbReference type="EMBL" id="KAG2178099.1"/>
    </source>
</evidence>
<name>A0A8H7PRC7_MORIS</name>
<dbReference type="EMBL" id="JAEPQZ010000008">
    <property type="protein sequence ID" value="KAG2178099.1"/>
    <property type="molecule type" value="Genomic_DNA"/>
</dbReference>